<name>A0A183D705_9BILA</name>
<evidence type="ECO:0000313" key="1">
    <source>
        <dbReference type="WBParaSite" id="GPUH_0000450301-mRNA-1"/>
    </source>
</evidence>
<proteinExistence type="predicted"/>
<dbReference type="AlphaFoldDB" id="A0A183D705"/>
<organism evidence="1">
    <name type="scientific">Gongylonema pulchrum</name>
    <dbReference type="NCBI Taxonomy" id="637853"/>
    <lineage>
        <taxon>Eukaryota</taxon>
        <taxon>Metazoa</taxon>
        <taxon>Ecdysozoa</taxon>
        <taxon>Nematoda</taxon>
        <taxon>Chromadorea</taxon>
        <taxon>Rhabditida</taxon>
        <taxon>Spirurina</taxon>
        <taxon>Spiruromorpha</taxon>
        <taxon>Spiruroidea</taxon>
        <taxon>Gongylonematidae</taxon>
        <taxon>Gongylonema</taxon>
    </lineage>
</organism>
<protein>
    <submittedName>
        <fullName evidence="1">AP-4 complex subunit mu-1</fullName>
    </submittedName>
</protein>
<sequence>LILVKLSPAEAERSKYCDKFLELTEKTNVSKIRLESKFKQFPVVSFGFTSSLPLLTATPGGAVQLDVKIINHLPKTLKNLKLHCCFKLCAQDGLRKPVAGRLPHFECMHSESDGINRFTCVWKGDITVRRESVQGFVGLESLSESQSNMFFRSLHADELSPGENIVTLAAAAAPEVGVYFFDFFELEIGRSLIVRCDWVDLPEIEIDLARRPVCFIHRKPVSVKLKPSTSE</sequence>
<accession>A0A183D705</accession>
<reference evidence="1" key="1">
    <citation type="submission" date="2016-06" db="UniProtKB">
        <authorList>
            <consortium name="WormBaseParasite"/>
        </authorList>
    </citation>
    <scope>IDENTIFICATION</scope>
</reference>
<dbReference type="WBParaSite" id="GPUH_0000450301-mRNA-1">
    <property type="protein sequence ID" value="GPUH_0000450301-mRNA-1"/>
    <property type="gene ID" value="GPUH_0000450301"/>
</dbReference>